<dbReference type="InterPro" id="IPR004564">
    <property type="entry name" value="OM_lipoprot_carrier_LolA-like"/>
</dbReference>
<feature type="chain" id="PRO_5012521499" evidence="2">
    <location>
        <begin position="22"/>
        <end position="222"/>
    </location>
</feature>
<organism evidence="3 4">
    <name type="scientific">Mariprofundus micogutta</name>
    <dbReference type="NCBI Taxonomy" id="1921010"/>
    <lineage>
        <taxon>Bacteria</taxon>
        <taxon>Pseudomonadati</taxon>
        <taxon>Pseudomonadota</taxon>
        <taxon>Candidatius Mariprofundia</taxon>
        <taxon>Mariprofundales</taxon>
        <taxon>Mariprofundaceae</taxon>
        <taxon>Mariprofundus</taxon>
    </lineage>
</organism>
<comment type="caution">
    <text evidence="3">The sequence shown here is derived from an EMBL/GenBank/DDBJ whole genome shotgun (WGS) entry which is preliminary data.</text>
</comment>
<sequence>MKRAVMMLLACIGLAVGSADAAKVEQVWPLDGHENEQGDFFKKSIERMAALPGFQCHFDQMMVFTDGGGQRYSGDLAVLKPKRFRWQYEKPYEQFYISDGYGIWHYEPDLMQAERLDNLEAVDPAVMKLLDGRISTADLKVLQKENASGQQTRRYQVSIKGSEPVWLGFSRHGDLISIERQDLLGNRNRMSLSKCSYIAPSENLFSFTPPDGVDVLDMRSSK</sequence>
<dbReference type="InterPro" id="IPR029046">
    <property type="entry name" value="LolA/LolB/LppX"/>
</dbReference>
<dbReference type="CDD" id="cd16325">
    <property type="entry name" value="LolA"/>
    <property type="match status" value="1"/>
</dbReference>
<dbReference type="EMBL" id="BDFD01000014">
    <property type="protein sequence ID" value="GAV20712.1"/>
    <property type="molecule type" value="Genomic_DNA"/>
</dbReference>
<dbReference type="STRING" id="1921010.MMIC_P1685"/>
<keyword evidence="3" id="KW-0449">Lipoprotein</keyword>
<dbReference type="PANTHER" id="PTHR35869:SF1">
    <property type="entry name" value="OUTER-MEMBRANE LIPOPROTEIN CARRIER PROTEIN"/>
    <property type="match status" value="1"/>
</dbReference>
<dbReference type="AlphaFoldDB" id="A0A1L8CP64"/>
<dbReference type="Proteomes" id="UP000231632">
    <property type="component" value="Unassembled WGS sequence"/>
</dbReference>
<evidence type="ECO:0000313" key="4">
    <source>
        <dbReference type="Proteomes" id="UP000231632"/>
    </source>
</evidence>
<dbReference type="Gene3D" id="2.50.20.10">
    <property type="entry name" value="Lipoprotein localisation LolA/LolB/LppX"/>
    <property type="match status" value="1"/>
</dbReference>
<name>A0A1L8CP64_9PROT</name>
<dbReference type="RefSeq" id="WP_072660023.1">
    <property type="nucleotide sequence ID" value="NZ_BDFD01000014.1"/>
</dbReference>
<dbReference type="PANTHER" id="PTHR35869">
    <property type="entry name" value="OUTER-MEMBRANE LIPOPROTEIN CARRIER PROTEIN"/>
    <property type="match status" value="1"/>
</dbReference>
<evidence type="ECO:0000313" key="3">
    <source>
        <dbReference type="EMBL" id="GAV20712.1"/>
    </source>
</evidence>
<proteinExistence type="predicted"/>
<keyword evidence="4" id="KW-1185">Reference proteome</keyword>
<evidence type="ECO:0000256" key="1">
    <source>
        <dbReference type="ARBA" id="ARBA00022729"/>
    </source>
</evidence>
<dbReference type="SUPFAM" id="SSF89392">
    <property type="entry name" value="Prokaryotic lipoproteins and lipoprotein localization factors"/>
    <property type="match status" value="1"/>
</dbReference>
<keyword evidence="1 2" id="KW-0732">Signal</keyword>
<protein>
    <submittedName>
        <fullName evidence="3">Outer membrane lipoprotein carrier protein</fullName>
    </submittedName>
</protein>
<gene>
    <name evidence="3" type="ORF">MMIC_P1685</name>
</gene>
<evidence type="ECO:0000256" key="2">
    <source>
        <dbReference type="SAM" id="SignalP"/>
    </source>
</evidence>
<feature type="signal peptide" evidence="2">
    <location>
        <begin position="1"/>
        <end position="21"/>
    </location>
</feature>
<accession>A0A1L8CP64</accession>
<dbReference type="OrthoDB" id="9787361at2"/>
<dbReference type="Pfam" id="PF03548">
    <property type="entry name" value="LolA"/>
    <property type="match status" value="1"/>
</dbReference>
<reference evidence="3 4" key="1">
    <citation type="journal article" date="2017" name="Arch. Microbiol.">
        <title>Mariprofundus micogutta sp. nov., a novel iron-oxidizing zetaproteobacterium isolated from a deep-sea hydrothermal field at the Bayonnaise knoll of the Izu-Ogasawara arc, and a description of Mariprofundales ord. nov. and Zetaproteobacteria classis nov.</title>
        <authorList>
            <person name="Makita H."/>
            <person name="Tanaka E."/>
            <person name="Mitsunobu S."/>
            <person name="Miyazaki M."/>
            <person name="Nunoura T."/>
            <person name="Uematsu K."/>
            <person name="Takaki Y."/>
            <person name="Nishi S."/>
            <person name="Shimamura S."/>
            <person name="Takai K."/>
        </authorList>
    </citation>
    <scope>NUCLEOTIDE SEQUENCE [LARGE SCALE GENOMIC DNA]</scope>
    <source>
        <strain evidence="3 4">ET2</strain>
    </source>
</reference>